<dbReference type="SUPFAM" id="SSF81606">
    <property type="entry name" value="PP2C-like"/>
    <property type="match status" value="1"/>
</dbReference>
<proteinExistence type="predicted"/>
<dbReference type="OrthoDB" id="9801841at2"/>
<dbReference type="STRING" id="589385.SAMN05421504_10569"/>
<accession>A0A1H3IQH2</accession>
<gene>
    <name evidence="2" type="ORF">SAMN05421504_10569</name>
</gene>
<dbReference type="EMBL" id="FNON01000005">
    <property type="protein sequence ID" value="SDY29565.1"/>
    <property type="molecule type" value="Genomic_DNA"/>
</dbReference>
<name>A0A1H3IQH2_9PSEU</name>
<evidence type="ECO:0000313" key="3">
    <source>
        <dbReference type="Proteomes" id="UP000199515"/>
    </source>
</evidence>
<dbReference type="InterPro" id="IPR036457">
    <property type="entry name" value="PPM-type-like_dom_sf"/>
</dbReference>
<dbReference type="RefSeq" id="WP_091292130.1">
    <property type="nucleotide sequence ID" value="NZ_FNON01000005.1"/>
</dbReference>
<evidence type="ECO:0000259" key="1">
    <source>
        <dbReference type="PROSITE" id="PS51746"/>
    </source>
</evidence>
<dbReference type="SMART" id="SM00331">
    <property type="entry name" value="PP2C_SIG"/>
    <property type="match status" value="1"/>
</dbReference>
<dbReference type="AlphaFoldDB" id="A0A1H3IQH2"/>
<keyword evidence="3" id="KW-1185">Reference proteome</keyword>
<dbReference type="Pfam" id="PF13672">
    <property type="entry name" value="PP2C_2"/>
    <property type="match status" value="1"/>
</dbReference>
<dbReference type="Gene3D" id="3.60.40.10">
    <property type="entry name" value="PPM-type phosphatase domain"/>
    <property type="match status" value="1"/>
</dbReference>
<evidence type="ECO:0000313" key="2">
    <source>
        <dbReference type="EMBL" id="SDY29565.1"/>
    </source>
</evidence>
<dbReference type="InterPro" id="IPR001932">
    <property type="entry name" value="PPM-type_phosphatase-like_dom"/>
</dbReference>
<dbReference type="CDD" id="cd00143">
    <property type="entry name" value="PP2Cc"/>
    <property type="match status" value="1"/>
</dbReference>
<feature type="domain" description="PPM-type phosphatase" evidence="1">
    <location>
        <begin position="4"/>
        <end position="232"/>
    </location>
</feature>
<reference evidence="2 3" key="1">
    <citation type="submission" date="2016-10" db="EMBL/GenBank/DDBJ databases">
        <authorList>
            <person name="de Groot N.N."/>
        </authorList>
    </citation>
    <scope>NUCLEOTIDE SEQUENCE [LARGE SCALE GENOMIC DNA]</scope>
    <source>
        <strain evidence="2 3">CPCC 202699</strain>
    </source>
</reference>
<organism evidence="2 3">
    <name type="scientific">Amycolatopsis xylanica</name>
    <dbReference type="NCBI Taxonomy" id="589385"/>
    <lineage>
        <taxon>Bacteria</taxon>
        <taxon>Bacillati</taxon>
        <taxon>Actinomycetota</taxon>
        <taxon>Actinomycetes</taxon>
        <taxon>Pseudonocardiales</taxon>
        <taxon>Pseudonocardiaceae</taxon>
        <taxon>Amycolatopsis</taxon>
    </lineage>
</organism>
<dbReference type="SMART" id="SM00332">
    <property type="entry name" value="PP2Cc"/>
    <property type="match status" value="1"/>
</dbReference>
<dbReference type="PROSITE" id="PS51746">
    <property type="entry name" value="PPM_2"/>
    <property type="match status" value="1"/>
</dbReference>
<sequence>MSISAAAGSEIGNRYRENYDVAHLSVDPLLAIVADGMGDGRGSAMAGRTTVDTVVELLSAPATAKSVREAVAAAQRRVGEIGAELGELTGCTLTALVPGADGFLIAQVGDSRVYRLRDGLLELLTTDHTMAWLGAVHGWYPFDSPQASSARYQLTRYIGHPARPEPDVLTVFPRPGDVFLLCTDGIAEQVPYHRMLEILGQPRSPEELVWQLLADAEAAGGRDNATAIVVRV</sequence>
<dbReference type="Proteomes" id="UP000199515">
    <property type="component" value="Unassembled WGS sequence"/>
</dbReference>
<protein>
    <submittedName>
        <fullName evidence="2">Serine/threonine protein phosphatase PrpC</fullName>
    </submittedName>
</protein>